<proteinExistence type="predicted"/>
<feature type="transmembrane region" description="Helical" evidence="1">
    <location>
        <begin position="237"/>
        <end position="262"/>
    </location>
</feature>
<sequence>MAIYISQLVLYEGASTCKTFKDSILLKPFAPSAYRAATVDMFSPCIPSTLHGSLTYIKLLRVLTISSGTLPCYSLVVFSHPPSLLVSSFPVPSTLVDRVEYTTSLNERSYVTGFPGCGMIDWQSPEIQEQCARIFGHAAACLSGVYLWHFLTTWSEVEAKLLFRTIKFSWAFLPYFASRYASAIVMVMVNFVTQESFVNNCEVEAKVISILINLSIASSSTTVLLRPLALWRETKVICYLLYFLSLAHWALGINSTISSISFSEIMKNCTTVVPLGANHDAGIISFYFYTVVFDLTILAFTISGLHQHSVARLSPLWMVLCRQGYAYVGFAAALDIPMLLWYHLSIEG</sequence>
<keyword evidence="1" id="KW-1133">Transmembrane helix</keyword>
<keyword evidence="3" id="KW-1185">Reference proteome</keyword>
<dbReference type="EMBL" id="JASBNA010000038">
    <property type="protein sequence ID" value="KAK7682056.1"/>
    <property type="molecule type" value="Genomic_DNA"/>
</dbReference>
<evidence type="ECO:0000313" key="3">
    <source>
        <dbReference type="Proteomes" id="UP001385951"/>
    </source>
</evidence>
<accession>A0AAW0FMT0</accession>
<feature type="transmembrane region" description="Helical" evidence="1">
    <location>
        <begin position="172"/>
        <end position="193"/>
    </location>
</feature>
<feature type="transmembrane region" description="Helical" evidence="1">
    <location>
        <begin position="282"/>
        <end position="305"/>
    </location>
</feature>
<gene>
    <name evidence="2" type="ORF">QCA50_015020</name>
</gene>
<dbReference type="AlphaFoldDB" id="A0AAW0FMT0"/>
<keyword evidence="1" id="KW-0472">Membrane</keyword>
<protein>
    <submittedName>
        <fullName evidence="2">Uncharacterized protein</fullName>
    </submittedName>
</protein>
<dbReference type="Proteomes" id="UP001385951">
    <property type="component" value="Unassembled WGS sequence"/>
</dbReference>
<keyword evidence="1" id="KW-0812">Transmembrane</keyword>
<feature type="transmembrane region" description="Helical" evidence="1">
    <location>
        <begin position="325"/>
        <end position="344"/>
    </location>
</feature>
<evidence type="ECO:0000313" key="2">
    <source>
        <dbReference type="EMBL" id="KAK7682056.1"/>
    </source>
</evidence>
<evidence type="ECO:0000256" key="1">
    <source>
        <dbReference type="SAM" id="Phobius"/>
    </source>
</evidence>
<reference evidence="2 3" key="1">
    <citation type="submission" date="2022-09" db="EMBL/GenBank/DDBJ databases">
        <authorList>
            <person name="Palmer J.M."/>
        </authorList>
    </citation>
    <scope>NUCLEOTIDE SEQUENCE [LARGE SCALE GENOMIC DNA]</scope>
    <source>
        <strain evidence="2 3">DSM 7382</strain>
    </source>
</reference>
<feature type="transmembrane region" description="Helical" evidence="1">
    <location>
        <begin position="205"/>
        <end position="225"/>
    </location>
</feature>
<comment type="caution">
    <text evidence="2">The sequence shown here is derived from an EMBL/GenBank/DDBJ whole genome shotgun (WGS) entry which is preliminary data.</text>
</comment>
<name>A0AAW0FMT0_9APHY</name>
<organism evidence="2 3">
    <name type="scientific">Cerrena zonata</name>
    <dbReference type="NCBI Taxonomy" id="2478898"/>
    <lineage>
        <taxon>Eukaryota</taxon>
        <taxon>Fungi</taxon>
        <taxon>Dikarya</taxon>
        <taxon>Basidiomycota</taxon>
        <taxon>Agaricomycotina</taxon>
        <taxon>Agaricomycetes</taxon>
        <taxon>Polyporales</taxon>
        <taxon>Cerrenaceae</taxon>
        <taxon>Cerrena</taxon>
    </lineage>
</organism>